<proteinExistence type="inferred from homology"/>
<gene>
    <name evidence="4" type="ORF">F4693_002965</name>
</gene>
<dbReference type="AlphaFoldDB" id="A0A7X0MQZ6"/>
<keyword evidence="1" id="KW-1133">Transmembrane helix</keyword>
<reference evidence="4 5" key="1">
    <citation type="submission" date="2020-08" db="EMBL/GenBank/DDBJ databases">
        <title>The Agave Microbiome: Exploring the role of microbial communities in plant adaptations to desert environments.</title>
        <authorList>
            <person name="Partida-Martinez L.P."/>
        </authorList>
    </citation>
    <scope>NUCLEOTIDE SEQUENCE [LARGE SCALE GENOMIC DNA]</scope>
    <source>
        <strain evidence="4 5">AS3.13</strain>
    </source>
</reference>
<feature type="transmembrane region" description="Helical" evidence="1">
    <location>
        <begin position="166"/>
        <end position="191"/>
    </location>
</feature>
<dbReference type="InterPro" id="IPR038731">
    <property type="entry name" value="RgtA/B/C-like"/>
</dbReference>
<dbReference type="GO" id="GO:0005886">
    <property type="term" value="C:plasma membrane"/>
    <property type="evidence" value="ECO:0007669"/>
    <property type="project" value="UniProtKB-SubCell"/>
</dbReference>
<dbReference type="Pfam" id="PF16192">
    <property type="entry name" value="PMT_4TMC"/>
    <property type="match status" value="1"/>
</dbReference>
<evidence type="ECO:0000259" key="3">
    <source>
        <dbReference type="Pfam" id="PF16192"/>
    </source>
</evidence>
<feature type="transmembrane region" description="Helical" evidence="1">
    <location>
        <begin position="319"/>
        <end position="336"/>
    </location>
</feature>
<dbReference type="GO" id="GO:0004169">
    <property type="term" value="F:dolichyl-phosphate-mannose-protein mannosyltransferase activity"/>
    <property type="evidence" value="ECO:0007669"/>
    <property type="project" value="UniProtKB-UniRule"/>
</dbReference>
<keyword evidence="1" id="KW-0812">Transmembrane</keyword>
<protein>
    <recommendedName>
        <fullName evidence="1">Polyprenol-phosphate-mannose--protein mannosyltransferase</fullName>
        <ecNumber evidence="1">2.4.1.-</ecNumber>
    </recommendedName>
</protein>
<comment type="function">
    <text evidence="1">Protein O-mannosyltransferase that catalyzes the transfer of a single mannose residue from a polyprenol phospho-mannosyl lipidic donor to the hydroxyl group of selected serine and threonine residues in acceptor proteins.</text>
</comment>
<evidence type="ECO:0000313" key="4">
    <source>
        <dbReference type="EMBL" id="MBB6505968.1"/>
    </source>
</evidence>
<keyword evidence="1" id="KW-0472">Membrane</keyword>
<feature type="transmembrane region" description="Helical" evidence="1">
    <location>
        <begin position="203"/>
        <end position="231"/>
    </location>
</feature>
<evidence type="ECO:0000259" key="2">
    <source>
        <dbReference type="Pfam" id="PF13231"/>
    </source>
</evidence>
<feature type="domain" description="Glycosyltransferase RgtA/B/C/D-like" evidence="2">
    <location>
        <begin position="61"/>
        <end position="210"/>
    </location>
</feature>
<dbReference type="PANTHER" id="PTHR10050">
    <property type="entry name" value="DOLICHYL-PHOSPHATE-MANNOSE--PROTEIN MANNOSYLTRANSFERASE"/>
    <property type="match status" value="1"/>
</dbReference>
<dbReference type="EMBL" id="JACHBT010000016">
    <property type="protein sequence ID" value="MBB6505968.1"/>
    <property type="molecule type" value="Genomic_DNA"/>
</dbReference>
<feature type="transmembrane region" description="Helical" evidence="1">
    <location>
        <begin position="81"/>
        <end position="101"/>
    </location>
</feature>
<comment type="pathway">
    <text evidence="1">Protein modification; protein glycosylation.</text>
</comment>
<name>A0A7X0MQZ6_9SPHN</name>
<dbReference type="Proteomes" id="UP000522313">
    <property type="component" value="Unassembled WGS sequence"/>
</dbReference>
<comment type="similarity">
    <text evidence="1">Belongs to the glycosyltransferase 39 family.</text>
</comment>
<feature type="transmembrane region" description="Helical" evidence="1">
    <location>
        <begin position="295"/>
        <end position="312"/>
    </location>
</feature>
<comment type="subcellular location">
    <subcellularLocation>
        <location evidence="1">Cell membrane</location>
    </subcellularLocation>
</comment>
<feature type="transmembrane region" description="Helical" evidence="1">
    <location>
        <begin position="12"/>
        <end position="32"/>
    </location>
</feature>
<feature type="transmembrane region" description="Helical" evidence="1">
    <location>
        <begin position="113"/>
        <end position="146"/>
    </location>
</feature>
<evidence type="ECO:0000313" key="5">
    <source>
        <dbReference type="Proteomes" id="UP000522313"/>
    </source>
</evidence>
<dbReference type="InterPro" id="IPR027005">
    <property type="entry name" value="PMT-like"/>
</dbReference>
<keyword evidence="1" id="KW-1003">Cell membrane</keyword>
<dbReference type="UniPathway" id="UPA00378"/>
<accession>A0A7X0MQZ6</accession>
<comment type="caution">
    <text evidence="4">The sequence shown here is derived from an EMBL/GenBank/DDBJ whole genome shotgun (WGS) entry which is preliminary data.</text>
</comment>
<feature type="transmembrane region" description="Helical" evidence="1">
    <location>
        <begin position="342"/>
        <end position="363"/>
    </location>
</feature>
<keyword evidence="1" id="KW-0328">Glycosyltransferase</keyword>
<feature type="transmembrane region" description="Helical" evidence="1">
    <location>
        <begin position="375"/>
        <end position="396"/>
    </location>
</feature>
<sequence>MTTFEREQGSPRLIALGIALFSWLVFVFRLSVPAKPVFDEVHYLPAARALLALSQPTNIEHPLLAKELIAVGLHLFGDAPFGWRIASTVAGSATVAGVFALTHVLTRRTRPALLATVFALLGFTIYIQARIAMLDTFMVAFLIWGIVLLSSAIRDGSVARWSAGSVLMGLATACKWTAAPYVAAAAITFVLMRRERPQRWPGLGTVPALTLLGGLSVLAYFLTFAPAFFYAHDALTLHTLPRFQWDMYLRQTQKLPPHTYQSTWWTWPLLIRPIWYLYEPVDGAQRGILLLGNPAVMWGGLVAVLACYQAWVRTGAARLLAPAALWTFSVAIFAIIPKSLGFYYYYYPSSVLLCVALAVAIDYHRAALGRWVELFLLLVFALWLYFLPVLSAQALANPAAFHRFTWFNSWV</sequence>
<dbReference type="EC" id="2.4.1.-" evidence="1"/>
<keyword evidence="1 4" id="KW-0808">Transferase</keyword>
<dbReference type="InterPro" id="IPR032421">
    <property type="entry name" value="PMT_4TMC"/>
</dbReference>
<dbReference type="RefSeq" id="WP_184507099.1">
    <property type="nucleotide sequence ID" value="NZ_JACHBT010000016.1"/>
</dbReference>
<evidence type="ECO:0000256" key="1">
    <source>
        <dbReference type="RuleBase" id="RU367007"/>
    </source>
</evidence>
<reference evidence="4 5" key="2">
    <citation type="submission" date="2020-08" db="EMBL/GenBank/DDBJ databases">
        <authorList>
            <person name="Partida-Martinez L."/>
            <person name="Huntemann M."/>
            <person name="Clum A."/>
            <person name="Wang J."/>
            <person name="Palaniappan K."/>
            <person name="Ritter S."/>
            <person name="Chen I.-M."/>
            <person name="Stamatis D."/>
            <person name="Reddy T."/>
            <person name="O'Malley R."/>
            <person name="Daum C."/>
            <person name="Shapiro N."/>
            <person name="Ivanova N."/>
            <person name="Kyrpides N."/>
            <person name="Woyke T."/>
        </authorList>
    </citation>
    <scope>NUCLEOTIDE SEQUENCE [LARGE SCALE GENOMIC DNA]</scope>
    <source>
        <strain evidence="4 5">AS3.13</strain>
    </source>
</reference>
<feature type="domain" description="Protein O-mannosyl-transferase C-terminal four TM" evidence="3">
    <location>
        <begin position="242"/>
        <end position="410"/>
    </location>
</feature>
<organism evidence="4 5">
    <name type="scientific">Sphingomonas endophytica</name>
    <dbReference type="NCBI Taxonomy" id="869719"/>
    <lineage>
        <taxon>Bacteria</taxon>
        <taxon>Pseudomonadati</taxon>
        <taxon>Pseudomonadota</taxon>
        <taxon>Alphaproteobacteria</taxon>
        <taxon>Sphingomonadales</taxon>
        <taxon>Sphingomonadaceae</taxon>
        <taxon>Sphingomonas</taxon>
    </lineage>
</organism>
<dbReference type="Pfam" id="PF13231">
    <property type="entry name" value="PMT_2"/>
    <property type="match status" value="1"/>
</dbReference>